<evidence type="ECO:0000256" key="1">
    <source>
        <dbReference type="ARBA" id="ARBA00004442"/>
    </source>
</evidence>
<dbReference type="RefSeq" id="WP_215819296.1">
    <property type="nucleotide sequence ID" value="NZ_JAGSOY010000015.1"/>
</dbReference>
<proteinExistence type="predicted"/>
<dbReference type="PROSITE" id="PS51123">
    <property type="entry name" value="OMPA_2"/>
    <property type="match status" value="1"/>
</dbReference>
<comment type="subcellular location">
    <subcellularLocation>
        <location evidence="1">Cell outer membrane</location>
    </subcellularLocation>
</comment>
<evidence type="ECO:0000313" key="7">
    <source>
        <dbReference type="Proteomes" id="UP000690515"/>
    </source>
</evidence>
<evidence type="ECO:0000313" key="6">
    <source>
        <dbReference type="EMBL" id="MBU2711135.1"/>
    </source>
</evidence>
<dbReference type="PANTHER" id="PTHR30329">
    <property type="entry name" value="STATOR ELEMENT OF FLAGELLAR MOTOR COMPLEX"/>
    <property type="match status" value="1"/>
</dbReference>
<dbReference type="Pfam" id="PF00691">
    <property type="entry name" value="OmpA"/>
    <property type="match status" value="1"/>
</dbReference>
<evidence type="ECO:0000256" key="3">
    <source>
        <dbReference type="ARBA" id="ARBA00023237"/>
    </source>
</evidence>
<dbReference type="InterPro" id="IPR006665">
    <property type="entry name" value="OmpA-like"/>
</dbReference>
<accession>A0ABS5ZCY3</accession>
<reference evidence="6 7" key="1">
    <citation type="submission" date="2021-04" db="EMBL/GenBank/DDBJ databases">
        <authorList>
            <person name="Pira H."/>
            <person name="Risdian C."/>
            <person name="Wink J."/>
        </authorList>
    </citation>
    <scope>NUCLEOTIDE SEQUENCE [LARGE SCALE GENOMIC DNA]</scope>
    <source>
        <strain evidence="6 7">WH53</strain>
    </source>
</reference>
<sequence length="220" mass="23297">MKKTVLALTAAAVFTTGCQSPNPYTGEAEFNKTSKYGGIGALAGAAVGALANGKRGALAGAAIGAAAGAGWGYYADRQEDALRQHLRSTGVKVVRNGDQLSLIMPGNITFDTDSYNIQAGFYRTLNSVGMVLREFDQSIVEVVGHTDSTGGRAHNMQLSENRARSVSSYLINQGVLANRVRYYGVGPDRPIASNGNAQGRAQNRRVEINLLPMSGVQYSH</sequence>
<dbReference type="PROSITE" id="PS51257">
    <property type="entry name" value="PROKAR_LIPOPROTEIN"/>
    <property type="match status" value="1"/>
</dbReference>
<feature type="domain" description="OmpA-like" evidence="5">
    <location>
        <begin position="97"/>
        <end position="214"/>
    </location>
</feature>
<protein>
    <submittedName>
        <fullName evidence="6">OmpA family protein</fullName>
    </submittedName>
</protein>
<dbReference type="EMBL" id="JAGSOY010000015">
    <property type="protein sequence ID" value="MBU2711135.1"/>
    <property type="molecule type" value="Genomic_DNA"/>
</dbReference>
<dbReference type="PRINTS" id="PR01023">
    <property type="entry name" value="NAFLGMOTY"/>
</dbReference>
<keyword evidence="7" id="KW-1185">Reference proteome</keyword>
<dbReference type="PANTHER" id="PTHR30329:SF21">
    <property type="entry name" value="LIPOPROTEIN YIAD-RELATED"/>
    <property type="match status" value="1"/>
</dbReference>
<dbReference type="InterPro" id="IPR039567">
    <property type="entry name" value="Gly-zipper"/>
</dbReference>
<evidence type="ECO:0000256" key="2">
    <source>
        <dbReference type="ARBA" id="ARBA00023136"/>
    </source>
</evidence>
<dbReference type="Proteomes" id="UP000690515">
    <property type="component" value="Unassembled WGS sequence"/>
</dbReference>
<dbReference type="Gene3D" id="3.30.1330.60">
    <property type="entry name" value="OmpA-like domain"/>
    <property type="match status" value="1"/>
</dbReference>
<dbReference type="SUPFAM" id="SSF103088">
    <property type="entry name" value="OmpA-like"/>
    <property type="match status" value="1"/>
</dbReference>
<name>A0ABS5ZCY3_9GAMM</name>
<gene>
    <name evidence="6" type="ORF">KCG35_08690</name>
</gene>
<dbReference type="InterPro" id="IPR036737">
    <property type="entry name" value="OmpA-like_sf"/>
</dbReference>
<organism evidence="6 7">
    <name type="scientific">Zooshikella harenae</name>
    <dbReference type="NCBI Taxonomy" id="2827238"/>
    <lineage>
        <taxon>Bacteria</taxon>
        <taxon>Pseudomonadati</taxon>
        <taxon>Pseudomonadota</taxon>
        <taxon>Gammaproteobacteria</taxon>
        <taxon>Oceanospirillales</taxon>
        <taxon>Zooshikellaceae</taxon>
        <taxon>Zooshikella</taxon>
    </lineage>
</organism>
<keyword evidence="2 4" id="KW-0472">Membrane</keyword>
<dbReference type="InterPro" id="IPR006664">
    <property type="entry name" value="OMP_bac"/>
</dbReference>
<evidence type="ECO:0000256" key="4">
    <source>
        <dbReference type="PROSITE-ProRule" id="PRU00473"/>
    </source>
</evidence>
<comment type="caution">
    <text evidence="6">The sequence shown here is derived from an EMBL/GenBank/DDBJ whole genome shotgun (WGS) entry which is preliminary data.</text>
</comment>
<evidence type="ECO:0000259" key="5">
    <source>
        <dbReference type="PROSITE" id="PS51123"/>
    </source>
</evidence>
<dbReference type="PRINTS" id="PR01021">
    <property type="entry name" value="OMPADOMAIN"/>
</dbReference>
<dbReference type="InterPro" id="IPR050330">
    <property type="entry name" value="Bact_OuterMem_StrucFunc"/>
</dbReference>
<dbReference type="Pfam" id="PF13488">
    <property type="entry name" value="Gly-zipper_Omp"/>
    <property type="match status" value="1"/>
</dbReference>
<dbReference type="CDD" id="cd07185">
    <property type="entry name" value="OmpA_C-like"/>
    <property type="match status" value="1"/>
</dbReference>
<keyword evidence="3" id="KW-0998">Cell outer membrane</keyword>